<dbReference type="EMBL" id="JH719393">
    <property type="protein sequence ID" value="EJC85004.1"/>
    <property type="molecule type" value="Genomic_DNA"/>
</dbReference>
<dbReference type="HOGENOM" id="CLU_2864712_0_0_5"/>
<organism evidence="1">
    <name type="scientific">Rhizobium leguminosarum bv. trifolii WSM2297</name>
    <dbReference type="NCBI Taxonomy" id="754762"/>
    <lineage>
        <taxon>Bacteria</taxon>
        <taxon>Pseudomonadati</taxon>
        <taxon>Pseudomonadota</taxon>
        <taxon>Alphaproteobacteria</taxon>
        <taxon>Hyphomicrobiales</taxon>
        <taxon>Rhizobiaceae</taxon>
        <taxon>Rhizobium/Agrobacterium group</taxon>
        <taxon>Rhizobium</taxon>
    </lineage>
</organism>
<name>J0KZX2_RHILT</name>
<accession>J0KZX2</accession>
<protein>
    <submittedName>
        <fullName evidence="1">Uncharacterized protein</fullName>
    </submittedName>
</protein>
<reference evidence="1" key="1">
    <citation type="submission" date="2012-02" db="EMBL/GenBank/DDBJ databases">
        <title>Improved High-Quality Draft Sequence of Rhizobium leguminosarum bv. trifolii WSM2297.</title>
        <authorList>
            <consortium name="US DOE Joint Genome Institute"/>
            <person name="Lucas S."/>
            <person name="Han J."/>
            <person name="Lapidus A."/>
            <person name="Cheng J.-F."/>
            <person name="Goodwin L."/>
            <person name="Pitluck S."/>
            <person name="Peters L."/>
            <person name="Ovchinnikova G."/>
            <person name="Zhang X."/>
            <person name="Detter J.C."/>
            <person name="Han C."/>
            <person name="Tapia R."/>
            <person name="Land M."/>
            <person name="Hauser L."/>
            <person name="Kyrpides N."/>
            <person name="Ivanova N."/>
            <person name="Pagani I."/>
            <person name="Brau L."/>
            <person name="Yates R."/>
            <person name="O'Hara G."/>
            <person name="Rui T."/>
            <person name="Howieson J."/>
            <person name="Reeve W."/>
            <person name="Woyke T."/>
        </authorList>
    </citation>
    <scope>NUCLEOTIDE SEQUENCE [LARGE SCALE GENOMIC DNA]</scope>
    <source>
        <strain evidence="1">WSM2297</strain>
    </source>
</reference>
<sequence>MQMAEIILFPNPVPSNLIDIHALQDTGEPSGNPEMDQMLQARARIRNVLNELDRLSGELQAGSLSTGS</sequence>
<dbReference type="Proteomes" id="UP000005732">
    <property type="component" value="Unassembled WGS sequence"/>
</dbReference>
<proteinExistence type="predicted"/>
<dbReference type="EMBL" id="JH719393">
    <property type="protein sequence ID" value="EJC83404.1"/>
    <property type="molecule type" value="Genomic_DNA"/>
</dbReference>
<gene>
    <name evidence="1" type="ORF">Rleg4DRAFT_5166</name>
    <name evidence="2" type="ORF">Rleg4DRAFT_6854</name>
</gene>
<dbReference type="AlphaFoldDB" id="J0KZX2"/>
<evidence type="ECO:0000313" key="1">
    <source>
        <dbReference type="EMBL" id="EJC83404.1"/>
    </source>
</evidence>
<evidence type="ECO:0000313" key="2">
    <source>
        <dbReference type="EMBL" id="EJC85004.1"/>
    </source>
</evidence>